<evidence type="ECO:0000313" key="9">
    <source>
        <dbReference type="Proteomes" id="UP000220246"/>
    </source>
</evidence>
<dbReference type="PANTHER" id="PTHR30288:SF0">
    <property type="entry name" value="FLAGELLAR HOOK-ASSOCIATED PROTEIN 2"/>
    <property type="match status" value="1"/>
</dbReference>
<protein>
    <recommendedName>
        <fullName evidence="5">Flagellar hook-associated protein 2</fullName>
        <shortName evidence="5">HAP2</shortName>
    </recommendedName>
    <alternativeName>
        <fullName evidence="5">Flagellar cap protein</fullName>
    </alternativeName>
</protein>
<keyword evidence="4 5" id="KW-0975">Bacterial flagellum</keyword>
<name>A0A2A7URL6_COMTR</name>
<feature type="domain" description="Flagellar hook-associated protein 2 C-terminal" evidence="7">
    <location>
        <begin position="245"/>
        <end position="469"/>
    </location>
</feature>
<keyword evidence="5" id="KW-0964">Secreted</keyword>
<accession>A0A2A7URL6</accession>
<evidence type="ECO:0000256" key="2">
    <source>
        <dbReference type="ARBA" id="ARBA00011255"/>
    </source>
</evidence>
<dbReference type="AlphaFoldDB" id="A0A2A7URL6"/>
<keyword evidence="3" id="KW-0175">Coiled coil</keyword>
<keyword evidence="8" id="KW-0282">Flagellum</keyword>
<feature type="domain" description="Flagellar hook-associated protein 2 N-terminal" evidence="6">
    <location>
        <begin position="8"/>
        <end position="99"/>
    </location>
</feature>
<keyword evidence="8" id="KW-0969">Cilium</keyword>
<dbReference type="Pfam" id="PF07195">
    <property type="entry name" value="FliD_C"/>
    <property type="match status" value="1"/>
</dbReference>
<dbReference type="GO" id="GO:0005576">
    <property type="term" value="C:extracellular region"/>
    <property type="evidence" value="ECO:0007669"/>
    <property type="project" value="UniProtKB-SubCell"/>
</dbReference>
<keyword evidence="8" id="KW-0966">Cell projection</keyword>
<dbReference type="GeneID" id="80799779"/>
<dbReference type="InterPro" id="IPR040026">
    <property type="entry name" value="FliD"/>
</dbReference>
<evidence type="ECO:0000313" key="8">
    <source>
        <dbReference type="EMBL" id="PEH87918.1"/>
    </source>
</evidence>
<dbReference type="GO" id="GO:0007155">
    <property type="term" value="P:cell adhesion"/>
    <property type="evidence" value="ECO:0007669"/>
    <property type="project" value="InterPro"/>
</dbReference>
<evidence type="ECO:0000256" key="3">
    <source>
        <dbReference type="ARBA" id="ARBA00023054"/>
    </source>
</evidence>
<evidence type="ECO:0000256" key="1">
    <source>
        <dbReference type="ARBA" id="ARBA00009764"/>
    </source>
</evidence>
<reference evidence="9" key="1">
    <citation type="submission" date="2017-09" db="EMBL/GenBank/DDBJ databases">
        <title>FDA dAtabase for Regulatory Grade micrObial Sequences (FDA-ARGOS): Supporting development and validation of Infectious Disease Dx tests.</title>
        <authorList>
            <person name="Minogue T."/>
            <person name="Wolcott M."/>
            <person name="Wasieloski L."/>
            <person name="Aguilar W."/>
            <person name="Moore D."/>
            <person name="Tallon L."/>
            <person name="Sadzewicz L."/>
            <person name="Ott S."/>
            <person name="Zhao X."/>
            <person name="Nagaraj S."/>
            <person name="Vavikolanu K."/>
            <person name="Aluvathingal J."/>
            <person name="Nadendla S."/>
            <person name="Sichtig H."/>
        </authorList>
    </citation>
    <scope>NUCLEOTIDE SEQUENCE [LARGE SCALE GENOMIC DNA]</scope>
    <source>
        <strain evidence="9">FDAARGOS_394</strain>
    </source>
</reference>
<evidence type="ECO:0000259" key="6">
    <source>
        <dbReference type="Pfam" id="PF02465"/>
    </source>
</evidence>
<dbReference type="STRING" id="1219032.GCA_001515545_04115"/>
<comment type="subcellular location">
    <subcellularLocation>
        <location evidence="5">Secreted</location>
    </subcellularLocation>
    <subcellularLocation>
        <location evidence="5">Bacterial flagellum</location>
    </subcellularLocation>
</comment>
<comment type="caution">
    <text evidence="8">The sequence shown here is derived from an EMBL/GenBank/DDBJ whole genome shotgun (WGS) entry which is preliminary data.</text>
</comment>
<evidence type="ECO:0000256" key="5">
    <source>
        <dbReference type="RuleBase" id="RU362066"/>
    </source>
</evidence>
<proteinExistence type="inferred from homology"/>
<comment type="subunit">
    <text evidence="2 5">Homopentamer.</text>
</comment>
<keyword evidence="9" id="KW-1185">Reference proteome</keyword>
<dbReference type="InterPro" id="IPR010809">
    <property type="entry name" value="FliD_C"/>
</dbReference>
<evidence type="ECO:0000256" key="4">
    <source>
        <dbReference type="ARBA" id="ARBA00023143"/>
    </source>
</evidence>
<dbReference type="InterPro" id="IPR003481">
    <property type="entry name" value="FliD_N"/>
</dbReference>
<dbReference type="PROSITE" id="PS00018">
    <property type="entry name" value="EF_HAND_1"/>
    <property type="match status" value="1"/>
</dbReference>
<organism evidence="8 9">
    <name type="scientific">Comamonas terrigena</name>
    <dbReference type="NCBI Taxonomy" id="32013"/>
    <lineage>
        <taxon>Bacteria</taxon>
        <taxon>Pseudomonadati</taxon>
        <taxon>Pseudomonadota</taxon>
        <taxon>Betaproteobacteria</taxon>
        <taxon>Burkholderiales</taxon>
        <taxon>Comamonadaceae</taxon>
        <taxon>Comamonas</taxon>
    </lineage>
</organism>
<comment type="similarity">
    <text evidence="1 5">Belongs to the FliD family.</text>
</comment>
<dbReference type="OrthoDB" id="9810816at2"/>
<dbReference type="EMBL" id="PDEA01000001">
    <property type="protein sequence ID" value="PEH87918.1"/>
    <property type="molecule type" value="Genomic_DNA"/>
</dbReference>
<dbReference type="InterPro" id="IPR018247">
    <property type="entry name" value="EF_Hand_1_Ca_BS"/>
</dbReference>
<dbReference type="GO" id="GO:0009421">
    <property type="term" value="C:bacterial-type flagellum filament cap"/>
    <property type="evidence" value="ECO:0007669"/>
    <property type="project" value="InterPro"/>
</dbReference>
<comment type="function">
    <text evidence="5">Required for morphogenesis and for the elongation of the flagellar filament by facilitating polymerization of the flagellin monomers at the tip of growing filament. Forms a capping structure, which prevents flagellin subunits (transported through the central channel of the flagellum) from leaking out without polymerization at the distal end.</text>
</comment>
<dbReference type="RefSeq" id="WP_066541934.1">
    <property type="nucleotide sequence ID" value="NZ_PDEA01000001.1"/>
</dbReference>
<sequence length="488" mass="50406">MATYDPVSTAKALAESYVYARQTQVDTNTSKTQGKVTALTSLQTALSTFTTALNTLSAKGSVVAQTATVSRSTAASASVSGTASAGSYSFAVSQLATAQQSLYSMEDLGLALDTTFPQDTTMVVTAVGGAGYIQVDLAAADENNDGKLSVTEIARALNQASDGKVTASVVTQNGKQQLLLNAGGTGLENAFQLHMVSSSGADAAAQQLATDWAATVAGLQNGTITAMPAAGGASIGGKGTQLSLAQDAVFKLGGDTGVEMRQASNTYTGIDGLSVTFQEVTTSPVTVTVAKDDAATKSNMQSFVDAYNTLVKAMDKLTAAGNAEGGVAAGALNGDSGVRTLRNQLNSLLRTSVGGVSLTDYGISAQRDGTIALDADRFAKKVAANPDALTSLLGQTNSLEYKRTGVLGSLQTYINTWSNASTGFLKSRQDGLQKQLTQYSKDQDNIDRLYAQAYQRYLTQFTTLANLETTMGNTTSLLDSLFSSSSSS</sequence>
<dbReference type="GO" id="GO:0009424">
    <property type="term" value="C:bacterial-type flagellum hook"/>
    <property type="evidence" value="ECO:0007669"/>
    <property type="project" value="UniProtKB-UniRule"/>
</dbReference>
<evidence type="ECO:0000259" key="7">
    <source>
        <dbReference type="Pfam" id="PF07195"/>
    </source>
</evidence>
<dbReference type="Proteomes" id="UP000220246">
    <property type="component" value="Unassembled WGS sequence"/>
</dbReference>
<gene>
    <name evidence="8" type="ORF">CRM82_04155</name>
</gene>
<dbReference type="Pfam" id="PF02465">
    <property type="entry name" value="FliD_N"/>
    <property type="match status" value="1"/>
</dbReference>
<dbReference type="PANTHER" id="PTHR30288">
    <property type="entry name" value="FLAGELLAR CAP/ASSEMBLY PROTEIN FLID"/>
    <property type="match status" value="1"/>
</dbReference>